<gene>
    <name evidence="4" type="ORF">GEV37_10695</name>
</gene>
<reference evidence="4 5" key="1">
    <citation type="journal article" date="2021" name="Sci. Rep.">
        <title>Genome analysis of a halophilic bacterium Halomonas malpeensis YU-PRIM-29(T) reveals its exopolysaccharide and pigment producing capabilities.</title>
        <authorList>
            <person name="Athmika"/>
            <person name="Ghate S.D."/>
            <person name="Arun A.B."/>
            <person name="Rao S.S."/>
            <person name="Kumar S.T.A."/>
            <person name="Kandiyil M.K."/>
            <person name="Saptami K."/>
            <person name="Rekha P.D."/>
        </authorList>
    </citation>
    <scope>NUCLEOTIDE SEQUENCE [LARGE SCALE GENOMIC DNA]</scope>
    <source>
        <strain evidence="5">prim 29</strain>
    </source>
</reference>
<dbReference type="NCBIfam" id="NF033510">
    <property type="entry name" value="Ca_tandemer"/>
    <property type="match status" value="2"/>
</dbReference>
<comment type="caution">
    <text evidence="4">The sequence shown here is derived from an EMBL/GenBank/DDBJ whole genome shotgun (WGS) entry which is preliminary data.</text>
</comment>
<proteinExistence type="predicted"/>
<name>A0ABS8DTI3_9GAMM</name>
<dbReference type="NCBIfam" id="NF033677">
    <property type="entry name" value="biofilm_BapA_N"/>
    <property type="match status" value="1"/>
</dbReference>
<feature type="domain" description="Bacterial Ig-like" evidence="2">
    <location>
        <begin position="4428"/>
        <end position="4514"/>
    </location>
</feature>
<dbReference type="Gene3D" id="2.60.40.1800">
    <property type="match status" value="2"/>
</dbReference>
<protein>
    <submittedName>
        <fullName evidence="4">Ig-like domain-containing protein</fullName>
    </submittedName>
</protein>
<evidence type="ECO:0000259" key="2">
    <source>
        <dbReference type="Pfam" id="PF19078"/>
    </source>
</evidence>
<dbReference type="NCBIfam" id="NF012196">
    <property type="entry name" value="Ig_like_ice"/>
    <property type="match status" value="2"/>
</dbReference>
<feature type="compositionally biased region" description="Acidic residues" evidence="1">
    <location>
        <begin position="163"/>
        <end position="253"/>
    </location>
</feature>
<feature type="region of interest" description="Disordered" evidence="1">
    <location>
        <begin position="326"/>
        <end position="346"/>
    </location>
</feature>
<feature type="compositionally biased region" description="Polar residues" evidence="1">
    <location>
        <begin position="262"/>
        <end position="272"/>
    </location>
</feature>
<evidence type="ECO:0000259" key="3">
    <source>
        <dbReference type="Pfam" id="PF22783"/>
    </source>
</evidence>
<dbReference type="EMBL" id="WHVL01000004">
    <property type="protein sequence ID" value="MCB8889579.1"/>
    <property type="molecule type" value="Genomic_DNA"/>
</dbReference>
<sequence>MSYQAKVASLESDVTAVSAFDFDTNIVLSRPSQVLLQVAPEDIASMLRDGNDLVIELTNGETLRVIGFYADVPGQSPSELYLTGEEDQLIPVELNTLSNGTVVFAASYPEAEYAGFEQGREKGAIYMDDLVPALALGGLGAAAIGLARGSSSSSDSPASPPVDEGEEGVADPVEPDDPIEDGEGEPEIPGEPEDPDVPGDPDDPEEPGDPEDPEEPGDPDDPEEPGDPDDPEEPGDPDDPEEPGDPDDPEEPGDPTPPPTPTLTLVNDTGISDNDGITRDGTVQVGGLVDGGGWEYSLDGGQTWRAGEGESFVVPEGTYPAGQVQVRQRDSDGNPSEAARLGSLVVDTTAPEAPTLTLANDTGEVDGVTTDGTMLVGNLEPNLRWEFSLDGGQSWQAGTGDRFILPEGEYAAGQIQVRQTDAAGNVSDVTEFGPLTVDLVIVDPDDPALPAIPTLALLDDTGSSDSDGITSNGIVVVGGLVEGGTWEYSLDGGASWQVGSGDRFTLAEGEYAAGQVLVRQSDADGNTSGTRALGAVVIDQTPPEAPTLALANDVGAPDGVTSNGTIIVSNLEPGARWEFSLDGGQSWQAGSGDRFILAEGVYTSGQVQVRQSDSAGNVSPAGELGAVTIDPDLSEPGTPDVPAAPTLSLGNDTGEIDGITRDGTVNVGGLEPGNRWEFSLDGGATWTAGQGDRFVLPEGEYGQGQVQVRQIDPAGNTSPAGVLAPVVVDTTAPQAPTLTLENDTGEVDGITSDGSVVVGDLEPGARWEYSIDGGASWIVGEGGAFTLSEGAYAAGQVLVRQFDVAGNESATTHLGAVIVDTTAPGAPSLTPSGVVDGVTTDGTVRVGNLEPGSAWEFSLDGGATWLRGSGDRFILGEGNYLAGQVQARQVDAAGNIGAVTELGAIRIDLIIEDPDDPARPPIPTLALANDTGEADGITSDGTILVGGLVQGGTWEFSLDGGNTWQAGSGDRFVLAEGDYAAGEVLVRQSDANGVTSGTRTVGSVIVDTTAPDAPSVALDNDTGTLDGITADGTVVIGGLEPGARWEVSLDGGVSWQRGVGDRFILAEGDYIEGLVQVRQVDRAGNVSAPVELGPVTVDLTAPQAPTLVLDGLDAGITNETLVTVGNLEAGARWEFSLDGGASWTVGTGTSFSLPEGTFGLDQVQVRQTDGAGNVSPVTALAPVVIDVTPPAAPDISLVADSAITNDATVSVEGLEERGRWEYSLNGGVSWIVGVGDSFELPEGRYAAGQILARQIDAAGNVGAVANLGAVEIDITPPPAPLLTLNDTGDDGVTADGTVLVGNLEPTARWEISLDGGVTWQPGTGDRFILAEGSYPEGAVQVRQVDAAGNVSGVAGLGPITVDLTIDPPTDPAAPDTPTLALVLDTGSLDGVTSNPGVQVNGVVPGNTWEFSLDGGTTWQTGQGDGFTLAEGTYTAGQVLVRQTSPEGVTSGTSTLGAVTIDLTAPVTPSVTLVVDTGGIDGITRDGTLAIGNLDPNAFWEISLDGGATWQRGTGDRFVLSEGEYPAGAIQVRQTDGAGNVSTITPLGAVTVVTQPPQAPIVERLGDDITRDGTLTVEGLQPGATWQVSLDRGQSWQTVSGDRFVLPEGNYGAGQVQVRQIDGAGNVSAPALVEAVIVDTTAPPAPTATLGGTGAITNVAILEIGNLEAGAIWEISVDGGRTWITGEGTRFELADGEYAAGQIQVRQTDTAGNVGKPLALGAVIIDTLAPGAPSLTLANDTGTPGDGITADGTLVVGNLEAGAYWEVSFDGGMSWQRGAGDRFVLKEGTYPEGEVQVRQVDAAGNRSEAARLGPVTVDLTVTPPEDPEAPATPSLSLELDSGELDGISNDGNILVGGLAFGATWQFSLNGGVSWLRGMGSGFTLPEGSYAAGQILVRQFDASGRVSGTSTLGAITIDTTPPEAPTVSLVNDNGDIPGLTNDGTLRLGNLETGARWEISLNGGTTWLMVTGERYILPEGSYAAGAIQVRQTDGAGNVSEVARLGAITVDTTLPDAPVIELLGGEITNDGIVTVGGIEENARWEYSLDGGATWISGRGTSFTLGEGRYGAGTIQVRQIDGAGNVSPSAVLEGVVIDLTPPAAPSVALVADSAITNDGTVEVSGLEPGASWEYSLDGGVTWQAGSGERFVLPEGDYAAGDVQVRQIDLAGNAGASVNLGAVVIDTTPPGVPALALADDTGTPGDGITVDGTVIVTGLEAGANWQFSLDGGVTWQQGLGDRFILPEGSYASGVVQVRQFDVAGNVSPVAEFGPITVDREVTAPEEPGAPATPTLSLAVDTGASDGITSNGEVEVAGLIGGATWEYSLDGGLNWLTGSGTTFTLEEGDYAAGQVLVRQTLDGLTSGTSTLGAVTIDTTVPEAPTVTLAVDTGTLDGITANGTLIIGNLEPGARWEISLNGGVSWLQGAGERFILPAGSYAAGAIQVRQFDVAGNVSGLAEAGAISVVITPPAAPTPSRAGGPVSNETTVDVDGITEGATWEYTLDGGQTWLPGTGESFTLPEGNYAAGDIRVRQTDGAGNVSVGAPLGAVVIDLTPPAAPTLTLSGEPPITNDGRIDVGGLEPGASWEYSLDGGASWQLGIGTGFTLPEGVYAAEAILVRQTDAAGNLGPEAALEPVTIDITPPAAPAAALVADRAITKDGRVEVSDLEPGASWEVSLDGGVTWQAGAGTGFTLIDGDYATGDVRVRQIDSAGNTGPSVGLGAVVIDTLEPDAPTLVLVNDTGIVGDGLTADGTLRVQGLEPGANWEFSLDGGTTWQRGSGDRFTLPEGVYEGGAVQVRQFDVAGNVSPAAEFGPIIVTGEITEPQTPDAPATPTLSLAVDTGAQDGITSNGVVNVAGLIEGATWEVSLDGGLSWLTGSGTTFTLDEGTYAAGQVLVRQTLDGLTSGTSTLGAVTIDTTAPQAPTVTLALDTGTLDGITADGTLLVGNLEPGAYWEISLDGGATWLEGFGDRFILPPGSYAAGAIQVRQFDAAGNESGLGEAGAISVVVTPPSAPGVSPAGIGPITNAAAVAVEGILDGATWEYTLDGGSSWLLGTGGGFSLPEGNYAAGEVRVRQIDGAGNVSAATPLEAIIIDLTPPAAPTATLVAGSAITNDGAVEVGGLEPGARWEVTFDGGASWQAGVGTGFVLDEGDYAAGTVQVRQIDLAGNVGAAVNLGAVVIDTTSPVAPTLVLVDDTGPVGDGVTADGTLQVEGLELGASWEFSLDGGTTWQRGSGDRFTLPEGAYADGVVQVRQFDVAGNVSPEGLFGPIIVNPEVTPPEVPNAPTTPGLSLAVDTGALDGITSNGLVNVTGLLDGATWEFSLDGGQSWQAGVGNGFTLEEGIYAAGQVLVRQSLNGLTSGTSTLGAVTIDTTLPDAPTVELAIDTGTLDGVTANGTLIIGNLEPGARWQISLDGGLSWLEGAGERFILPPGSYAQGAIQVRQFDVAGNVSSLGEADAVSVVTTPPLTPSVSLVGTGPITNQAAVEVSGIVDGATWEYTLDGGASWLPGSGGGFTLPEDSYAAGDIRVRQIDGAGNVSAAAPLEAVTIDLTPPAAPSLTPAIEGAIVNDGRIDVGGLEPGATWEVSLDGGQSWQAGIGGGFTLPDGDYATGEVQVRQIDRAGNVGAATELEAVLVDATPPAAPIIALGLDGDIINDAVLGVSGIEAGASWEISLDGGRTWQAGTGDSFTLPDGRYGVNDIQVRQTDTAGNLSPAAVLGPVVIDTQAPLAPTLELVNDTGVVGDGITADGTLRLVGLEPGAGWEYSLDGGQTWLPGQNGTLVLPEGIYQDGQIQVRQTDAAGNQSLEGTFGPITVDLTITPPEEPDAPATPTLSLAVDTGVADGITSDGTVDVGGLVPGAVWEFSLDGGASWQTGTGASFLLPEGVYPAGQVQVRQSLDGLTSGTQTLVAVTVDLTPPAAPTLTLVTDTGTVTGVTSDGTVRIGGLEEGARWEFSLDGGTTWQVGSGASFLLPEGVYAEGQVLARQFDLAGNEGPDSALAPVTVDVTSPGGDAGSDAPYIALPALVRGFINAEAAQDGIELGVMLTEGTQAGDILTVTLTGGTRLEFDYLLTAEDIAAGMIVVDLASTYPDGRYSVSAAIVDGAGNRSAVSNAIGFELDTTAPDATTTEIRVNPITADNVINLVEAGRSVEISGRVEGEYRSGDLLNVTVNGVDYSVNVGAGGAFSVTVLGSLLASAVPPVVAFELLARDAAGNIGAIETSVGYAVNLATPTITIDPVTGDNVINAQNIANGLQVTGTVEGAADGATVTLFIGGASFDGTVQAGTWSVRAPAAFLRDLENGTLELSARVVNEVGNLGQSVPVQVLLDTVRPSATITISDTLIGGGETALVTFTFSEAVTDFTLSDVQVTGGSLVDLSTTNGITWTASFQPGTASGQASITLPGGSYTDVAGNLGSPASIGGITVDIDPPTLTSITFAVGGRPLTSAESTTVTFAFSEAVTGLTLDDFAVTGGRLTNLTSLNGGSTWTATFRPDGLASSASVSLASGSFTDLAGNPGVGGVSPTLPITILQPVLSIAASEDGWINGLEAVGAEVQIGFGGLPVAAGDIVTLNVFARAGGGLAVGSTIATLTYALTTTDVANGYARFPLDIATEYTFQPAGARVSIGGSALSQEVDFVLDTVPPGRAVADGTEVAGNGILIDTLLNPGEGIRLRIEDETDTLRILDTRDYPGLLTQNATGQYELNLFVLALNLQQLLGNDLEGLLDLRSLDLQLSSFDRAGNESDIVTLTDVNLLGPVVSLVDFTGSLVGVTDPGASVAVTVRLGGVTQTVTVGSDTNGAFAIDLLANPRLNFSLDDLLRASVTAVATDAQGNRSFAPVTVNLVDLLPVPLSTLDLSPITNLVVGGSGAVAALTNIVLPVGSELTATLEIGGLGTVSVPVTSGPGGALSLNLGAALTSAVGTFNLLGGVAGLLTGRGATLTLEYTSPQGVVGTTEVALLGNALASLTFGAVRETVVNGTEQADVLIVGAGQSVQALGGNDLIVLRSDAFASIDGGAGFNTLLVEGRQTLDLADFARMSNIQRVNLGSTGSTVQLNAATASALAGEGDTLQIVGGTSNSLVISGAAASAGTTVIDGVTYRLIQLGDTTLAVNQGIALDFVPTINQTAGYIVSGGGEAGVAVAVQVGSTTYNTRVNEEGEWRLVLNQPAAAGSQIRAVVGGDTTETVSVPTPVAAPTGLSIRTPPLLGLLASFLEGSAVGAQTIRLDVYQDDLFSSLRSSTINVNANGTFSVGTTVLSNLLNSATSLLVGGEGVNVGFTAVRSDGSHSTTEVVNFGSAESVFTNPVGAITSTLGGVIGGALGSNNALPVTRSFYDGSDRADLVQGSARDQVFTTDDGNDVVISVGGRDVINTGDGDDVIVLRNTQFASIDGGDGFDIVALGAGINLNLTSTTVGDINNIERIALGKGNGANRLTLNRSALVELTDDDNVLQVTGDSQDRVDLTGGNWTRAATQTVDGVVFNEYVNQGAVLFIEQGISVVEVT</sequence>
<dbReference type="InterPro" id="IPR048051">
    <property type="entry name" value="BapA-like_prefix-like"/>
</dbReference>
<dbReference type="RefSeq" id="WP_227390457.1">
    <property type="nucleotide sequence ID" value="NZ_JBHSCJ010000002.1"/>
</dbReference>
<evidence type="ECO:0000256" key="1">
    <source>
        <dbReference type="SAM" id="MobiDB-lite"/>
    </source>
</evidence>
<dbReference type="Proteomes" id="UP001319882">
    <property type="component" value="Unassembled WGS sequence"/>
</dbReference>
<accession>A0ABS8DTI3</accession>
<dbReference type="InterPro" id="IPR044048">
    <property type="entry name" value="Big_12"/>
</dbReference>
<evidence type="ECO:0000313" key="5">
    <source>
        <dbReference type="Proteomes" id="UP001319882"/>
    </source>
</evidence>
<feature type="compositionally biased region" description="Low complexity" evidence="1">
    <location>
        <begin position="147"/>
        <end position="157"/>
    </location>
</feature>
<evidence type="ECO:0000313" key="4">
    <source>
        <dbReference type="EMBL" id="MCB8889579.1"/>
    </source>
</evidence>
<dbReference type="InterPro" id="IPR013783">
    <property type="entry name" value="Ig-like_fold"/>
</dbReference>
<dbReference type="Gene3D" id="2.60.40.10">
    <property type="entry name" value="Immunoglobulins"/>
    <property type="match status" value="7"/>
</dbReference>
<dbReference type="PANTHER" id="PTHR34677">
    <property type="match status" value="1"/>
</dbReference>
<feature type="region of interest" description="Disordered" evidence="1">
    <location>
        <begin position="147"/>
        <end position="284"/>
    </location>
</feature>
<feature type="region of interest" description="Disordered" evidence="1">
    <location>
        <begin position="630"/>
        <end position="657"/>
    </location>
</feature>
<organism evidence="4 5">
    <name type="scientific">Vreelandella malpeensis</name>
    <dbReference type="NCBI Taxonomy" id="1172368"/>
    <lineage>
        <taxon>Bacteria</taxon>
        <taxon>Pseudomonadati</taxon>
        <taxon>Pseudomonadota</taxon>
        <taxon>Gammaproteobacteria</taxon>
        <taxon>Oceanospirillales</taxon>
        <taxon>Halomonadaceae</taxon>
        <taxon>Vreelandella</taxon>
    </lineage>
</organism>
<keyword evidence="5" id="KW-1185">Reference proteome</keyword>
<dbReference type="PANTHER" id="PTHR34677:SF3">
    <property type="entry name" value="BACTERIAL IG-LIKE DOMAIN-CONTAINING PROTEIN"/>
    <property type="match status" value="1"/>
</dbReference>
<dbReference type="InterPro" id="IPR049826">
    <property type="entry name" value="Ig-like_ice"/>
</dbReference>
<feature type="domain" description="Bacterial Ig-like" evidence="2">
    <location>
        <begin position="4321"/>
        <end position="4410"/>
    </location>
</feature>
<feature type="domain" description="Biofilm-associated protein BapA-like prefix-like" evidence="3">
    <location>
        <begin position="16"/>
        <end position="96"/>
    </location>
</feature>
<dbReference type="SUPFAM" id="SSF110296">
    <property type="entry name" value="Oligoxyloglucan reducing end-specific cellobiohydrolase"/>
    <property type="match status" value="1"/>
</dbReference>
<dbReference type="Pfam" id="PF19078">
    <property type="entry name" value="Big_12"/>
    <property type="match status" value="2"/>
</dbReference>
<dbReference type="Pfam" id="PF22783">
    <property type="entry name" value="BapA_N"/>
    <property type="match status" value="1"/>
</dbReference>